<gene>
    <name evidence="3" type="ORF">FEN17_26365</name>
</gene>
<dbReference type="OrthoDB" id="922614at2"/>
<name>A0A5R9KMQ4_9BACT</name>
<dbReference type="Proteomes" id="UP000306402">
    <property type="component" value="Unassembled WGS sequence"/>
</dbReference>
<dbReference type="InterPro" id="IPR008964">
    <property type="entry name" value="Invasin/intimin_cell_adhesion"/>
</dbReference>
<keyword evidence="1" id="KW-0732">Signal</keyword>
<organism evidence="3 4">
    <name type="scientific">Dyadobacter luticola</name>
    <dbReference type="NCBI Taxonomy" id="1979387"/>
    <lineage>
        <taxon>Bacteria</taxon>
        <taxon>Pseudomonadati</taxon>
        <taxon>Bacteroidota</taxon>
        <taxon>Cytophagia</taxon>
        <taxon>Cytophagales</taxon>
        <taxon>Spirosomataceae</taxon>
        <taxon>Dyadobacter</taxon>
    </lineage>
</organism>
<protein>
    <recommendedName>
        <fullName evidence="2">NUP210 Ig-like domain-containing protein</fullName>
    </recommendedName>
</protein>
<proteinExistence type="predicted"/>
<dbReference type="EMBL" id="VCEJ01000009">
    <property type="protein sequence ID" value="TLU97316.1"/>
    <property type="molecule type" value="Genomic_DNA"/>
</dbReference>
<evidence type="ECO:0000313" key="3">
    <source>
        <dbReference type="EMBL" id="TLU97316.1"/>
    </source>
</evidence>
<dbReference type="AlphaFoldDB" id="A0A5R9KMQ4"/>
<evidence type="ECO:0000313" key="4">
    <source>
        <dbReference type="Proteomes" id="UP000306402"/>
    </source>
</evidence>
<feature type="chain" id="PRO_5024305392" description="NUP210 Ig-like domain-containing protein" evidence="1">
    <location>
        <begin position="20"/>
        <end position="376"/>
    </location>
</feature>
<evidence type="ECO:0000256" key="1">
    <source>
        <dbReference type="SAM" id="SignalP"/>
    </source>
</evidence>
<feature type="signal peptide" evidence="1">
    <location>
        <begin position="1"/>
        <end position="19"/>
    </location>
</feature>
<comment type="caution">
    <text evidence="3">The sequence shown here is derived from an EMBL/GenBank/DDBJ whole genome shotgun (WGS) entry which is preliminary data.</text>
</comment>
<dbReference type="Pfam" id="PF25354">
    <property type="entry name" value="Ig_NUP210_16th"/>
    <property type="match status" value="1"/>
</dbReference>
<dbReference type="RefSeq" id="WP_138368431.1">
    <property type="nucleotide sequence ID" value="NZ_VCEJ01000009.1"/>
</dbReference>
<dbReference type="Gene3D" id="2.60.40.1080">
    <property type="match status" value="1"/>
</dbReference>
<dbReference type="InterPro" id="IPR057586">
    <property type="entry name" value="Ig_NUP210_16th"/>
</dbReference>
<keyword evidence="4" id="KW-1185">Reference proteome</keyword>
<accession>A0A5R9KMQ4</accession>
<dbReference type="SUPFAM" id="SSF49373">
    <property type="entry name" value="Invasin/intimin cell-adhesion fragments"/>
    <property type="match status" value="1"/>
</dbReference>
<reference evidence="3 4" key="1">
    <citation type="submission" date="2019-05" db="EMBL/GenBank/DDBJ databases">
        <authorList>
            <person name="Qu J.-H."/>
        </authorList>
    </citation>
    <scope>NUCLEOTIDE SEQUENCE [LARGE SCALE GENOMIC DNA]</scope>
    <source>
        <strain evidence="3 4">T17</strain>
    </source>
</reference>
<sequence>MKKALLFLLALSFSASIQAARGIIINGAIYNSGETAYIGCGENQNVQINAWTSTTNSPLTILAGITLPSGWTSSYCGNNCSNLTTNASSGGLLKFQYLSTSGEQEWVQVTISRTPLNHLINGPATVCSSTATYTFSGSFYTGSPSWSSSNTSVLTINSSTGVATVHGSGPVTITATVNTACGPFPTSRAVHVGKPTITALQVSTFMCNGAAQELTATISGSPTFRQWAVTSGNASNAYLTDYGNGRCYFNSYVNDCYGLQIQMTNACGSSLDGVTICVDNCGARYTVFPNPANDFIDLKIENFRNSKAMPNQINLYSEGSQASIKALTNEQIAKNINNIGVLRIPVNGVPKGTYYLHILSSDQNGNKIEKVRVAID</sequence>
<evidence type="ECO:0000259" key="2">
    <source>
        <dbReference type="Pfam" id="PF25354"/>
    </source>
</evidence>
<feature type="domain" description="NUP210 Ig-like" evidence="2">
    <location>
        <begin position="126"/>
        <end position="177"/>
    </location>
</feature>